<dbReference type="GO" id="GO:0004359">
    <property type="term" value="F:glutaminase activity"/>
    <property type="evidence" value="ECO:0007669"/>
    <property type="project" value="RHEA"/>
</dbReference>
<dbReference type="InterPro" id="IPR036480">
    <property type="entry name" value="CarbP_synth_ssu_N_sf"/>
</dbReference>
<evidence type="ECO:0000256" key="2">
    <source>
        <dbReference type="ARBA" id="ARBA00005077"/>
    </source>
</evidence>
<feature type="binding site" evidence="11">
    <location>
        <position position="243"/>
    </location>
    <ligand>
        <name>L-glutamine</name>
        <dbReference type="ChEBI" id="CHEBI:58359"/>
    </ligand>
</feature>
<evidence type="ECO:0000256" key="5">
    <source>
        <dbReference type="ARBA" id="ARBA00022741"/>
    </source>
</evidence>
<comment type="catalytic activity">
    <reaction evidence="9 11">
        <text>hydrogencarbonate + L-glutamine + 2 ATP + H2O = carbamoyl phosphate + L-glutamate + 2 ADP + phosphate + 2 H(+)</text>
        <dbReference type="Rhea" id="RHEA:18633"/>
        <dbReference type="ChEBI" id="CHEBI:15377"/>
        <dbReference type="ChEBI" id="CHEBI:15378"/>
        <dbReference type="ChEBI" id="CHEBI:17544"/>
        <dbReference type="ChEBI" id="CHEBI:29985"/>
        <dbReference type="ChEBI" id="CHEBI:30616"/>
        <dbReference type="ChEBI" id="CHEBI:43474"/>
        <dbReference type="ChEBI" id="CHEBI:58228"/>
        <dbReference type="ChEBI" id="CHEBI:58359"/>
        <dbReference type="ChEBI" id="CHEBI:456216"/>
        <dbReference type="EC" id="6.3.5.5"/>
    </reaction>
</comment>
<dbReference type="PANTHER" id="PTHR43418">
    <property type="entry name" value="MULTIFUNCTIONAL TRYPTOPHAN BIOSYNTHESIS PROTEIN-RELATED"/>
    <property type="match status" value="1"/>
</dbReference>
<keyword evidence="8 11" id="KW-0665">Pyrimidine biosynthesis</keyword>
<comment type="similarity">
    <text evidence="3 11">Belongs to the CarA family.</text>
</comment>
<comment type="pathway">
    <text evidence="1 11">Pyrimidine metabolism; UMP biosynthesis via de novo pathway; (S)-dihydroorotate from bicarbonate: step 1/3.</text>
</comment>
<dbReference type="Gene3D" id="3.40.50.880">
    <property type="match status" value="1"/>
</dbReference>
<evidence type="ECO:0000256" key="9">
    <source>
        <dbReference type="ARBA" id="ARBA00048816"/>
    </source>
</evidence>
<sequence length="385" mass="43263">MIKSALLVLEDGTQFYGRAIGAIGSAVGEIVFNTSITGYQEILTDPSYFLQIIVLTYPHIGNVGTNIEDEESSIVYAKGLVIRHLSLLASNFRNKESLSKYLKRNNIVAISDVDTRKLTRILREKGIQKGCITTDSSLNVSIALQKAKSIINVEDTDLLQKITTSNVYKWTQGTWKINKKFTSQKQLMSAPYNVVVYDYGVKRNILRILVDKGCRVTVVPAQTPAREVIKMKPDGIFLSNGPGNPESYKYAINYIKYFLQIEIPMFGICLGHQLLALANNAKIIKMKTGHHGSNHPVKDIRSNKIIITAQNHCFTIDKESLPINLRITHISLFDNTIQGIHIINKPAFSFQGHPEASPGPFDAMLLFDHFIELIDQFRLKKIIWS</sequence>
<keyword evidence="4 11" id="KW-0436">Ligase</keyword>
<dbReference type="SMART" id="SM01097">
    <property type="entry name" value="CPSase_sm_chain"/>
    <property type="match status" value="1"/>
</dbReference>
<dbReference type="AlphaFoldDB" id="A0A2P5T035"/>
<dbReference type="EC" id="6.3.5.5" evidence="11"/>
<evidence type="ECO:0000256" key="4">
    <source>
        <dbReference type="ARBA" id="ARBA00022598"/>
    </source>
</evidence>
<name>A0A2P5T035_9GAMM</name>
<dbReference type="NCBIfam" id="NF009475">
    <property type="entry name" value="PRK12838.1"/>
    <property type="match status" value="1"/>
</dbReference>
<dbReference type="SUPFAM" id="SSF52317">
    <property type="entry name" value="Class I glutamine amidotransferase-like"/>
    <property type="match status" value="1"/>
</dbReference>
<dbReference type="Proteomes" id="UP000296153">
    <property type="component" value="Unassembled WGS sequence"/>
</dbReference>
<dbReference type="GO" id="GO:0006541">
    <property type="term" value="P:glutamine metabolic process"/>
    <property type="evidence" value="ECO:0007669"/>
    <property type="project" value="InterPro"/>
</dbReference>
<comment type="catalytic activity">
    <reaction evidence="10 11">
        <text>L-glutamine + H2O = L-glutamate + NH4(+)</text>
        <dbReference type="Rhea" id="RHEA:15889"/>
        <dbReference type="ChEBI" id="CHEBI:15377"/>
        <dbReference type="ChEBI" id="CHEBI:28938"/>
        <dbReference type="ChEBI" id="CHEBI:29985"/>
        <dbReference type="ChEBI" id="CHEBI:58359"/>
    </reaction>
</comment>
<dbReference type="GO" id="GO:0044205">
    <property type="term" value="P:'de novo' UMP biosynthetic process"/>
    <property type="evidence" value="ECO:0007669"/>
    <property type="project" value="UniProtKB-UniRule"/>
</dbReference>
<feature type="domain" description="Carbamoyl-phosphate synthase small subunit N-terminal" evidence="12">
    <location>
        <begin position="3"/>
        <end position="133"/>
    </location>
</feature>
<comment type="subunit">
    <text evidence="11">Composed of two chains; the small (or glutamine) chain promotes the hydrolysis of glutamine to ammonia, which is used by the large (or ammonia) chain to synthesize carbamoyl phosphate. Tetramer of heterodimers (alpha,beta)4.</text>
</comment>
<dbReference type="GO" id="GO:0004088">
    <property type="term" value="F:carbamoyl-phosphate synthase (glutamine-hydrolyzing) activity"/>
    <property type="evidence" value="ECO:0007669"/>
    <property type="project" value="UniProtKB-UniRule"/>
</dbReference>
<dbReference type="RefSeq" id="WP_136130987.1">
    <property type="nucleotide sequence ID" value="NZ_PDKT01000002.1"/>
</dbReference>
<dbReference type="InterPro" id="IPR035686">
    <property type="entry name" value="CPSase_GATase1"/>
</dbReference>
<comment type="pathway">
    <text evidence="2 11">Amino-acid biosynthesis; L-arginine biosynthesis; carbamoyl phosphate from bicarbonate: step 1/1.</text>
</comment>
<comment type="function">
    <text evidence="11">Small subunit of the glutamine-dependent carbamoyl phosphate synthetase (CPSase). CPSase catalyzes the formation of carbamoyl phosphate from the ammonia moiety of glutamine, carbonate, and phosphate donated by ATP, constituting the first step of 2 biosynthetic pathways, one leading to arginine and/or urea and the other to pyrimidine nucleotides. The small subunit (glutamine amidotransferase) binds and cleaves glutamine to supply the large subunit with the substrate ammonia.</text>
</comment>
<comment type="caution">
    <text evidence="11">Lacks conserved residue(s) required for the propagation of feature annotation.</text>
</comment>
<dbReference type="InterPro" id="IPR029062">
    <property type="entry name" value="Class_I_gatase-like"/>
</dbReference>
<feature type="binding site" evidence="11">
    <location>
        <position position="314"/>
    </location>
    <ligand>
        <name>L-glutamine</name>
        <dbReference type="ChEBI" id="CHEBI:58359"/>
    </ligand>
</feature>
<keyword evidence="11" id="KW-0028">Amino-acid biosynthesis</keyword>
<feature type="binding site" evidence="11">
    <location>
        <position position="273"/>
    </location>
    <ligand>
        <name>L-glutamine</name>
        <dbReference type="ChEBI" id="CHEBI:58359"/>
    </ligand>
</feature>
<feature type="binding site" evidence="11">
    <location>
        <position position="47"/>
    </location>
    <ligand>
        <name>L-glutamine</name>
        <dbReference type="ChEBI" id="CHEBI:58359"/>
    </ligand>
</feature>
<dbReference type="SUPFAM" id="SSF52021">
    <property type="entry name" value="Carbamoyl phosphate synthetase, small subunit N-terminal domain"/>
    <property type="match status" value="1"/>
</dbReference>
<accession>A0A2P5T035</accession>
<feature type="binding site" evidence="11">
    <location>
        <position position="270"/>
    </location>
    <ligand>
        <name>L-glutamine</name>
        <dbReference type="ChEBI" id="CHEBI:58359"/>
    </ligand>
</feature>
<protein>
    <recommendedName>
        <fullName evidence="11">Carbamoyl phosphate synthase small chain</fullName>
        <ecNumber evidence="11">6.3.5.5</ecNumber>
    </recommendedName>
    <alternativeName>
        <fullName evidence="11">Carbamoyl phosphate synthetase glutamine chain</fullName>
    </alternativeName>
</protein>
<dbReference type="HAMAP" id="MF_01209">
    <property type="entry name" value="CPSase_S_chain"/>
    <property type="match status" value="1"/>
</dbReference>
<dbReference type="UniPathway" id="UPA00068">
    <property type="reaction ID" value="UER00171"/>
</dbReference>
<keyword evidence="11" id="KW-0055">Arginine biosynthesis</keyword>
<dbReference type="PRINTS" id="PR00096">
    <property type="entry name" value="GATASE"/>
</dbReference>
<dbReference type="NCBIfam" id="TIGR01368">
    <property type="entry name" value="CPSaseIIsmall"/>
    <property type="match status" value="1"/>
</dbReference>
<proteinExistence type="inferred from homology"/>
<evidence type="ECO:0000256" key="3">
    <source>
        <dbReference type="ARBA" id="ARBA00007800"/>
    </source>
</evidence>
<dbReference type="Pfam" id="PF00988">
    <property type="entry name" value="CPSase_sm_chain"/>
    <property type="match status" value="1"/>
</dbReference>
<organism evidence="13 14">
    <name type="scientific">Candidatus Pantoea edessiphila</name>
    <dbReference type="NCBI Taxonomy" id="2044610"/>
    <lineage>
        <taxon>Bacteria</taxon>
        <taxon>Pseudomonadati</taxon>
        <taxon>Pseudomonadota</taxon>
        <taxon>Gammaproteobacteria</taxon>
        <taxon>Enterobacterales</taxon>
        <taxon>Erwiniaceae</taxon>
        <taxon>Pantoea</taxon>
    </lineage>
</organism>
<evidence type="ECO:0000259" key="12">
    <source>
        <dbReference type="SMART" id="SM01097"/>
    </source>
</evidence>
<keyword evidence="5 11" id="KW-0547">Nucleotide-binding</keyword>
<dbReference type="GO" id="GO:0006526">
    <property type="term" value="P:L-arginine biosynthetic process"/>
    <property type="evidence" value="ECO:0007669"/>
    <property type="project" value="UniProtKB-UniRule"/>
</dbReference>
<dbReference type="Pfam" id="PF00117">
    <property type="entry name" value="GATase"/>
    <property type="match status" value="1"/>
</dbReference>
<feature type="active site" evidence="11">
    <location>
        <position position="353"/>
    </location>
</feature>
<evidence type="ECO:0000256" key="10">
    <source>
        <dbReference type="ARBA" id="ARBA00049285"/>
    </source>
</evidence>
<dbReference type="PRINTS" id="PR00099">
    <property type="entry name" value="CPSGATASE"/>
</dbReference>
<dbReference type="InterPro" id="IPR002474">
    <property type="entry name" value="CarbamoylP_synth_ssu_N"/>
</dbReference>
<evidence type="ECO:0000256" key="11">
    <source>
        <dbReference type="HAMAP-Rule" id="MF_01209"/>
    </source>
</evidence>
<dbReference type="InterPro" id="IPR050472">
    <property type="entry name" value="Anth_synth/Amidotransfase"/>
</dbReference>
<dbReference type="UniPathway" id="UPA00070">
    <property type="reaction ID" value="UER00115"/>
</dbReference>
<evidence type="ECO:0000313" key="13">
    <source>
        <dbReference type="EMBL" id="PPI87959.1"/>
    </source>
</evidence>
<dbReference type="FunFam" id="3.50.30.20:FF:000001">
    <property type="entry name" value="Carbamoyl-phosphate synthase small chain"/>
    <property type="match status" value="1"/>
</dbReference>
<dbReference type="PANTHER" id="PTHR43418:SF7">
    <property type="entry name" value="CARBAMOYL-PHOSPHATE SYNTHASE SMALL CHAIN"/>
    <property type="match status" value="1"/>
</dbReference>
<feature type="binding site" evidence="11">
    <location>
        <position position="311"/>
    </location>
    <ligand>
        <name>L-glutamine</name>
        <dbReference type="ChEBI" id="CHEBI:58359"/>
    </ligand>
</feature>
<evidence type="ECO:0000313" key="14">
    <source>
        <dbReference type="Proteomes" id="UP000296153"/>
    </source>
</evidence>
<evidence type="ECO:0000256" key="1">
    <source>
        <dbReference type="ARBA" id="ARBA00004812"/>
    </source>
</evidence>
<dbReference type="GO" id="GO:0005524">
    <property type="term" value="F:ATP binding"/>
    <property type="evidence" value="ECO:0007669"/>
    <property type="project" value="UniProtKB-UniRule"/>
</dbReference>
<evidence type="ECO:0000256" key="8">
    <source>
        <dbReference type="ARBA" id="ARBA00022975"/>
    </source>
</evidence>
<feature type="region of interest" description="CPSase" evidence="11">
    <location>
        <begin position="1"/>
        <end position="192"/>
    </location>
</feature>
<dbReference type="InterPro" id="IPR006274">
    <property type="entry name" value="CarbamoylP_synth_ssu"/>
</dbReference>
<keyword evidence="6 11" id="KW-0067">ATP-binding</keyword>
<dbReference type="PROSITE" id="PS51273">
    <property type="entry name" value="GATASE_TYPE_1"/>
    <property type="match status" value="1"/>
</dbReference>
<feature type="active site" description="Nucleophile" evidence="11">
    <location>
        <position position="269"/>
    </location>
</feature>
<evidence type="ECO:0000256" key="7">
    <source>
        <dbReference type="ARBA" id="ARBA00022962"/>
    </source>
</evidence>
<dbReference type="InterPro" id="IPR017926">
    <property type="entry name" value="GATASE"/>
</dbReference>
<dbReference type="Gene3D" id="3.50.30.20">
    <property type="entry name" value="Carbamoyl-phosphate synthase small subunit, N-terminal domain"/>
    <property type="match status" value="1"/>
</dbReference>
<evidence type="ECO:0000256" key="6">
    <source>
        <dbReference type="ARBA" id="ARBA00022840"/>
    </source>
</evidence>
<keyword evidence="7 11" id="KW-0315">Glutamine amidotransferase</keyword>
<dbReference type="OrthoDB" id="9804328at2"/>
<reference evidence="13 14" key="1">
    <citation type="journal article" date="2018" name="Genome Biol. Evol.">
        <title>Cladogenesis and Genomic Streamlining in Extracellular Endosymbionts of Tropical Stink Bugs.</title>
        <authorList>
            <person name="Otero-Bravo A."/>
            <person name="Goffredi S."/>
            <person name="Sabree Z.L."/>
        </authorList>
    </citation>
    <scope>NUCLEOTIDE SEQUENCE [LARGE SCALE GENOMIC DNA]</scope>
    <source>
        <strain evidence="13 14">SoEE</strain>
    </source>
</reference>
<feature type="binding site" evidence="11">
    <location>
        <position position="241"/>
    </location>
    <ligand>
        <name>L-glutamine</name>
        <dbReference type="ChEBI" id="CHEBI:58359"/>
    </ligand>
</feature>
<dbReference type="CDD" id="cd01744">
    <property type="entry name" value="GATase1_CPSase"/>
    <property type="match status" value="1"/>
</dbReference>
<comment type="caution">
    <text evidence="13">The sequence shown here is derived from an EMBL/GenBank/DDBJ whole genome shotgun (WGS) entry which is preliminary data.</text>
</comment>
<dbReference type="EMBL" id="PDKT01000002">
    <property type="protein sequence ID" value="PPI87959.1"/>
    <property type="molecule type" value="Genomic_DNA"/>
</dbReference>
<feature type="active site" evidence="11">
    <location>
        <position position="355"/>
    </location>
</feature>
<gene>
    <name evidence="11" type="primary">carA</name>
    <name evidence="13" type="ORF">CRV12_01955</name>
</gene>
<dbReference type="GO" id="GO:0006207">
    <property type="term" value="P:'de novo' pyrimidine nucleobase biosynthetic process"/>
    <property type="evidence" value="ECO:0007669"/>
    <property type="project" value="InterPro"/>
</dbReference>